<sequence length="193" mass="20866">MSDTTIRFAFDDLGKPPHRWQHELELLRRFNSWDTEHEARAGLLAELFGEAGDVRILPPLTVTRGHDFSFGHKVFINCGAMLSGGAPVRIGAHTLIGPNVHIHATTHPVDPTERQRWAFWAKPITIGENVWIGAGAVICAGVTIGDHSVIGAGAIVTRDVPACVLAAGNPAQVVRELTPPDMATLYTAWATPD</sequence>
<dbReference type="EMBL" id="JAESND010000003">
    <property type="protein sequence ID" value="MBM3115726.1"/>
    <property type="molecule type" value="Genomic_DNA"/>
</dbReference>
<dbReference type="Proteomes" id="UP000809431">
    <property type="component" value="Unassembled WGS sequence"/>
</dbReference>
<reference evidence="5 6" key="1">
    <citation type="submission" date="2021-01" db="EMBL/GenBank/DDBJ databases">
        <title>Draft Genome Sequence and Polyhydroxyalkanoate Biosynthetic Potential of Jeongeupia naejangsanensis Type Strain DSM 24253.</title>
        <authorList>
            <person name="Turrini P."/>
            <person name="Artuso I."/>
            <person name="Lugli G.A."/>
            <person name="Frangipani E."/>
            <person name="Ventura M."/>
            <person name="Visca P."/>
        </authorList>
    </citation>
    <scope>NUCLEOTIDE SEQUENCE [LARGE SCALE GENOMIC DNA]</scope>
    <source>
        <strain evidence="5 6">DSM 24253</strain>
    </source>
</reference>
<dbReference type="CDD" id="cd03357">
    <property type="entry name" value="LbH_MAT_GAT"/>
    <property type="match status" value="1"/>
</dbReference>
<accession>A0ABS2BJE7</accession>
<evidence type="ECO:0000313" key="6">
    <source>
        <dbReference type="Proteomes" id="UP000809431"/>
    </source>
</evidence>
<dbReference type="PANTHER" id="PTHR23416:SF23">
    <property type="entry name" value="ACETYLTRANSFERASE C18B11.09C-RELATED"/>
    <property type="match status" value="1"/>
</dbReference>
<evidence type="ECO:0000256" key="1">
    <source>
        <dbReference type="ARBA" id="ARBA00007274"/>
    </source>
</evidence>
<protein>
    <submittedName>
        <fullName evidence="5">Sugar O-acetyltransferase</fullName>
    </submittedName>
</protein>
<dbReference type="RefSeq" id="WP_203537553.1">
    <property type="nucleotide sequence ID" value="NZ_JAESND010000003.1"/>
</dbReference>
<dbReference type="PANTHER" id="PTHR23416">
    <property type="entry name" value="SIALIC ACID SYNTHASE-RELATED"/>
    <property type="match status" value="1"/>
</dbReference>
<keyword evidence="2" id="KW-0808">Transferase</keyword>
<keyword evidence="6" id="KW-1185">Reference proteome</keyword>
<proteinExistence type="inferred from homology"/>
<keyword evidence="3" id="KW-0677">Repeat</keyword>
<dbReference type="PROSITE" id="PS00101">
    <property type="entry name" value="HEXAPEP_TRANSFERASES"/>
    <property type="match status" value="1"/>
</dbReference>
<dbReference type="InterPro" id="IPR051159">
    <property type="entry name" value="Hexapeptide_acetyltransf"/>
</dbReference>
<evidence type="ECO:0000256" key="3">
    <source>
        <dbReference type="ARBA" id="ARBA00022737"/>
    </source>
</evidence>
<comment type="caution">
    <text evidence="5">The sequence shown here is derived from an EMBL/GenBank/DDBJ whole genome shotgun (WGS) entry which is preliminary data.</text>
</comment>
<gene>
    <name evidence="5" type="ORF">JMJ54_07785</name>
</gene>
<comment type="similarity">
    <text evidence="1">Belongs to the transferase hexapeptide repeat family.</text>
</comment>
<dbReference type="InterPro" id="IPR018357">
    <property type="entry name" value="Hexapep_transf_CS"/>
</dbReference>
<dbReference type="InterPro" id="IPR001451">
    <property type="entry name" value="Hexapep"/>
</dbReference>
<keyword evidence="4" id="KW-0012">Acyltransferase</keyword>
<dbReference type="Pfam" id="PF00132">
    <property type="entry name" value="Hexapep"/>
    <property type="match status" value="1"/>
</dbReference>
<organism evidence="5 6">
    <name type="scientific">Jeongeupia naejangsanensis</name>
    <dbReference type="NCBI Taxonomy" id="613195"/>
    <lineage>
        <taxon>Bacteria</taxon>
        <taxon>Pseudomonadati</taxon>
        <taxon>Pseudomonadota</taxon>
        <taxon>Betaproteobacteria</taxon>
        <taxon>Neisseriales</taxon>
        <taxon>Chitinibacteraceae</taxon>
        <taxon>Jeongeupia</taxon>
    </lineage>
</organism>
<dbReference type="Gene3D" id="2.160.10.10">
    <property type="entry name" value="Hexapeptide repeat proteins"/>
    <property type="match status" value="1"/>
</dbReference>
<evidence type="ECO:0000256" key="2">
    <source>
        <dbReference type="ARBA" id="ARBA00022679"/>
    </source>
</evidence>
<dbReference type="InterPro" id="IPR011004">
    <property type="entry name" value="Trimer_LpxA-like_sf"/>
</dbReference>
<evidence type="ECO:0000313" key="5">
    <source>
        <dbReference type="EMBL" id="MBM3115726.1"/>
    </source>
</evidence>
<evidence type="ECO:0000256" key="4">
    <source>
        <dbReference type="ARBA" id="ARBA00023315"/>
    </source>
</evidence>
<dbReference type="SUPFAM" id="SSF51161">
    <property type="entry name" value="Trimeric LpxA-like enzymes"/>
    <property type="match status" value="1"/>
</dbReference>
<name>A0ABS2BJE7_9NEIS</name>